<dbReference type="Proteomes" id="UP000318833">
    <property type="component" value="Unassembled WGS sequence"/>
</dbReference>
<keyword evidence="2" id="KW-0808">Transferase</keyword>
<dbReference type="RefSeq" id="WP_109436867.1">
    <property type="nucleotide sequence ID" value="NZ_CANMIK010000005.1"/>
</dbReference>
<proteinExistence type="predicted"/>
<evidence type="ECO:0000259" key="1">
    <source>
        <dbReference type="Pfam" id="PF01909"/>
    </source>
</evidence>
<gene>
    <name evidence="2" type="ORF">FOF46_03235</name>
</gene>
<reference evidence="2 3" key="1">
    <citation type="submission" date="2019-07" db="EMBL/GenBank/DDBJ databases">
        <title>The draft genome sequence of Aquimarina algiphila M91.</title>
        <authorList>
            <person name="Meng X."/>
        </authorList>
    </citation>
    <scope>NUCLEOTIDE SEQUENCE [LARGE SCALE GENOMIC DNA]</scope>
    <source>
        <strain evidence="2 3">M91</strain>
    </source>
</reference>
<dbReference type="Pfam" id="PF01909">
    <property type="entry name" value="NTP_transf_2"/>
    <property type="match status" value="1"/>
</dbReference>
<sequence length="299" mass="34894">MNSVKALLYFSLFKYPLSAEEVYLFSAAHSQDEVNNELKYLEQKGVIFSDKNFYCIDNHTKTISRRIAGNNMAKAVMDKAIKKGVFISKFPFIKAVGISGSLSKNYHDKNSDVDFFVITTSKKLWIARTLLMLYKKIFLLNSRKFFCVNYFIAEDSLEITEKNIFTATELLTLIPVSGDFELFYSKNQWVSTFLPNMEIGKSPFYENSKKNWLAKMIESILNTRIGDLLDNIFLKLTVKKWNLKFNTLNKEDFEIAMKSTSGVSKHHPQNFQKRVIARLNQKYKEFYTRYNIELEEEHA</sequence>
<dbReference type="EMBL" id="VLNR01000004">
    <property type="protein sequence ID" value="TSE10872.1"/>
    <property type="molecule type" value="Genomic_DNA"/>
</dbReference>
<dbReference type="GO" id="GO:0016779">
    <property type="term" value="F:nucleotidyltransferase activity"/>
    <property type="evidence" value="ECO:0007669"/>
    <property type="project" value="InterPro"/>
</dbReference>
<dbReference type="InterPro" id="IPR002934">
    <property type="entry name" value="Polymerase_NTP_transf_dom"/>
</dbReference>
<accession>A0A554VQQ4</accession>
<evidence type="ECO:0000313" key="2">
    <source>
        <dbReference type="EMBL" id="TSE10872.1"/>
    </source>
</evidence>
<evidence type="ECO:0000313" key="3">
    <source>
        <dbReference type="Proteomes" id="UP000318833"/>
    </source>
</evidence>
<organism evidence="2 3">
    <name type="scientific">Aquimarina algiphila</name>
    <dbReference type="NCBI Taxonomy" id="2047982"/>
    <lineage>
        <taxon>Bacteria</taxon>
        <taxon>Pseudomonadati</taxon>
        <taxon>Bacteroidota</taxon>
        <taxon>Flavobacteriia</taxon>
        <taxon>Flavobacteriales</taxon>
        <taxon>Flavobacteriaceae</taxon>
        <taxon>Aquimarina</taxon>
    </lineage>
</organism>
<dbReference type="OrthoDB" id="645383at2"/>
<name>A0A554VQQ4_9FLAO</name>
<comment type="caution">
    <text evidence="2">The sequence shown here is derived from an EMBL/GenBank/DDBJ whole genome shotgun (WGS) entry which is preliminary data.</text>
</comment>
<keyword evidence="3" id="KW-1185">Reference proteome</keyword>
<feature type="domain" description="Polymerase nucleotidyl transferase" evidence="1">
    <location>
        <begin position="87"/>
        <end position="126"/>
    </location>
</feature>
<dbReference type="AlphaFoldDB" id="A0A554VQQ4"/>
<protein>
    <submittedName>
        <fullName evidence="2">Nucleotidyltransferase domain-containing protein</fullName>
    </submittedName>
</protein>